<dbReference type="AlphaFoldDB" id="A0A5B7I440"/>
<feature type="chain" id="PRO_5022834435" description="Secreted protein" evidence="2">
    <location>
        <begin position="20"/>
        <end position="79"/>
    </location>
</feature>
<evidence type="ECO:0000313" key="4">
    <source>
        <dbReference type="Proteomes" id="UP000324222"/>
    </source>
</evidence>
<evidence type="ECO:0000256" key="2">
    <source>
        <dbReference type="SAM" id="SignalP"/>
    </source>
</evidence>
<feature type="region of interest" description="Disordered" evidence="1">
    <location>
        <begin position="60"/>
        <end position="79"/>
    </location>
</feature>
<comment type="caution">
    <text evidence="3">The sequence shown here is derived from an EMBL/GenBank/DDBJ whole genome shotgun (WGS) entry which is preliminary data.</text>
</comment>
<evidence type="ECO:0000313" key="3">
    <source>
        <dbReference type="EMBL" id="MPC79340.1"/>
    </source>
</evidence>
<feature type="signal peptide" evidence="2">
    <location>
        <begin position="1"/>
        <end position="19"/>
    </location>
</feature>
<name>A0A5B7I440_PORTR</name>
<accession>A0A5B7I440</accession>
<reference evidence="3 4" key="1">
    <citation type="submission" date="2019-05" db="EMBL/GenBank/DDBJ databases">
        <title>Another draft genome of Portunus trituberculatus and its Hox gene families provides insights of decapod evolution.</title>
        <authorList>
            <person name="Jeong J.-H."/>
            <person name="Song I."/>
            <person name="Kim S."/>
            <person name="Choi T."/>
            <person name="Kim D."/>
            <person name="Ryu S."/>
            <person name="Kim W."/>
        </authorList>
    </citation>
    <scope>NUCLEOTIDE SEQUENCE [LARGE SCALE GENOMIC DNA]</scope>
    <source>
        <tissue evidence="3">Muscle</tissue>
    </source>
</reference>
<dbReference type="Proteomes" id="UP000324222">
    <property type="component" value="Unassembled WGS sequence"/>
</dbReference>
<keyword evidence="4" id="KW-1185">Reference proteome</keyword>
<organism evidence="3 4">
    <name type="scientific">Portunus trituberculatus</name>
    <name type="common">Swimming crab</name>
    <name type="synonym">Neptunus trituberculatus</name>
    <dbReference type="NCBI Taxonomy" id="210409"/>
    <lineage>
        <taxon>Eukaryota</taxon>
        <taxon>Metazoa</taxon>
        <taxon>Ecdysozoa</taxon>
        <taxon>Arthropoda</taxon>
        <taxon>Crustacea</taxon>
        <taxon>Multicrustacea</taxon>
        <taxon>Malacostraca</taxon>
        <taxon>Eumalacostraca</taxon>
        <taxon>Eucarida</taxon>
        <taxon>Decapoda</taxon>
        <taxon>Pleocyemata</taxon>
        <taxon>Brachyura</taxon>
        <taxon>Eubrachyura</taxon>
        <taxon>Portunoidea</taxon>
        <taxon>Portunidae</taxon>
        <taxon>Portuninae</taxon>
        <taxon>Portunus</taxon>
    </lineage>
</organism>
<protein>
    <recommendedName>
        <fullName evidence="5">Secreted protein</fullName>
    </recommendedName>
</protein>
<evidence type="ECO:0008006" key="5">
    <source>
        <dbReference type="Google" id="ProtNLM"/>
    </source>
</evidence>
<proteinExistence type="predicted"/>
<gene>
    <name evidence="3" type="ORF">E2C01_073863</name>
</gene>
<sequence>MWWIILSHNTLTLLPHALCLHEQAPTVEMRSDPLVLAGEPVSGDALHPGTLRQRVVRDSGTVPAHCSPHKGTTLPPAVR</sequence>
<dbReference type="EMBL" id="VSRR010050865">
    <property type="protein sequence ID" value="MPC79340.1"/>
    <property type="molecule type" value="Genomic_DNA"/>
</dbReference>
<evidence type="ECO:0000256" key="1">
    <source>
        <dbReference type="SAM" id="MobiDB-lite"/>
    </source>
</evidence>
<keyword evidence="2" id="KW-0732">Signal</keyword>